<evidence type="ECO:0000256" key="5">
    <source>
        <dbReference type="ARBA" id="ARBA00023136"/>
    </source>
</evidence>
<feature type="transmembrane region" description="Helical" evidence="6">
    <location>
        <begin position="302"/>
        <end position="326"/>
    </location>
</feature>
<dbReference type="PANTHER" id="PTHR23530">
    <property type="entry name" value="TRANSPORT PROTEIN-RELATED"/>
    <property type="match status" value="1"/>
</dbReference>
<feature type="transmembrane region" description="Helical" evidence="6">
    <location>
        <begin position="49"/>
        <end position="69"/>
    </location>
</feature>
<evidence type="ECO:0000256" key="1">
    <source>
        <dbReference type="ARBA" id="ARBA00004651"/>
    </source>
</evidence>
<dbReference type="InterPro" id="IPR011701">
    <property type="entry name" value="MFS"/>
</dbReference>
<sequence>MKLIMKNLFRTRELFYFTLYSILSCLTFESPIFVVFLVGKGITYSQVTYLFALYSFLVFAFEYVTGIIADKYSRKSTLMFSTAFLILGEMFFVMGSNIYYFMVGMVFMSVSVASKSGADMAYIYDKFIELKQQDSFDDFISNLGSAMFIASAFVFISGSFLTKFGSSLPFIGTIIAYLFCLLILFKFKEPLRESKEVSAKNIIKKNVITILYNKVLLGVILVSLLVVPSYHLLDSLLQPYLESNNIGVEFFGLFYFLFTIAESTGAKISGNLNKKFNFNEILVITAFIVSFGFLIMSLTNSLVVYITPIILGISFGIYCTINSIAVNKLIESDIRASLYSLQHALTKVVQGVFLLLIGLSIDRFSLRTSFLYIGLILIIGIATIFLVCNNKVKFNYNKKNENNKVGAE</sequence>
<dbReference type="Pfam" id="PF07690">
    <property type="entry name" value="MFS_1"/>
    <property type="match status" value="1"/>
</dbReference>
<dbReference type="InterPro" id="IPR036259">
    <property type="entry name" value="MFS_trans_sf"/>
</dbReference>
<dbReference type="SUPFAM" id="SSF103473">
    <property type="entry name" value="MFS general substrate transporter"/>
    <property type="match status" value="1"/>
</dbReference>
<evidence type="ECO:0000256" key="4">
    <source>
        <dbReference type="ARBA" id="ARBA00022989"/>
    </source>
</evidence>
<gene>
    <name evidence="8" type="ORF">BGI42_02505</name>
</gene>
<dbReference type="KEGG" id="ctae:BGI42_02505"/>
<keyword evidence="9" id="KW-1185">Reference proteome</keyword>
<dbReference type="Gene3D" id="1.20.1250.20">
    <property type="entry name" value="MFS general substrate transporter like domains"/>
    <property type="match status" value="1"/>
</dbReference>
<feature type="transmembrane region" description="Helical" evidence="6">
    <location>
        <begin position="76"/>
        <end position="93"/>
    </location>
</feature>
<dbReference type="PROSITE" id="PS51257">
    <property type="entry name" value="PROKAR_LIPOPROTEIN"/>
    <property type="match status" value="1"/>
</dbReference>
<evidence type="ECO:0000256" key="3">
    <source>
        <dbReference type="ARBA" id="ARBA00022692"/>
    </source>
</evidence>
<keyword evidence="5 6" id="KW-0472">Membrane</keyword>
<dbReference type="STRING" id="394958.BGI42_02505"/>
<dbReference type="GO" id="GO:0005886">
    <property type="term" value="C:plasma membrane"/>
    <property type="evidence" value="ECO:0007669"/>
    <property type="project" value="UniProtKB-SubCell"/>
</dbReference>
<dbReference type="InterPro" id="IPR020846">
    <property type="entry name" value="MFS_dom"/>
</dbReference>
<dbReference type="InterPro" id="IPR053160">
    <property type="entry name" value="MFS_DHA3_Transporter"/>
</dbReference>
<dbReference type="Proteomes" id="UP000094652">
    <property type="component" value="Chromosome"/>
</dbReference>
<evidence type="ECO:0000313" key="8">
    <source>
        <dbReference type="EMBL" id="AOR22645.2"/>
    </source>
</evidence>
<keyword evidence="2" id="KW-0813">Transport</keyword>
<dbReference type="AlphaFoldDB" id="A0A1D7XH10"/>
<dbReference type="GO" id="GO:0022857">
    <property type="term" value="F:transmembrane transporter activity"/>
    <property type="evidence" value="ECO:0007669"/>
    <property type="project" value="InterPro"/>
</dbReference>
<feature type="transmembrane region" description="Helical" evidence="6">
    <location>
        <begin position="139"/>
        <end position="161"/>
    </location>
</feature>
<feature type="transmembrane region" description="Helical" evidence="6">
    <location>
        <begin position="246"/>
        <end position="264"/>
    </location>
</feature>
<dbReference type="PROSITE" id="PS50850">
    <property type="entry name" value="MFS"/>
    <property type="match status" value="1"/>
</dbReference>
<feature type="transmembrane region" description="Helical" evidence="6">
    <location>
        <begin position="338"/>
        <end position="357"/>
    </location>
</feature>
<keyword evidence="4 6" id="KW-1133">Transmembrane helix</keyword>
<feature type="transmembrane region" description="Helical" evidence="6">
    <location>
        <begin position="167"/>
        <end position="185"/>
    </location>
</feature>
<feature type="transmembrane region" description="Helical" evidence="6">
    <location>
        <begin position="14"/>
        <end position="37"/>
    </location>
</feature>
<feature type="transmembrane region" description="Helical" evidence="6">
    <location>
        <begin position="206"/>
        <end position="226"/>
    </location>
</feature>
<organism evidence="8 9">
    <name type="scientific">Clostridium taeniosporum</name>
    <dbReference type="NCBI Taxonomy" id="394958"/>
    <lineage>
        <taxon>Bacteria</taxon>
        <taxon>Bacillati</taxon>
        <taxon>Bacillota</taxon>
        <taxon>Clostridia</taxon>
        <taxon>Eubacteriales</taxon>
        <taxon>Clostridiaceae</taxon>
        <taxon>Clostridium</taxon>
    </lineage>
</organism>
<keyword evidence="3 6" id="KW-0812">Transmembrane</keyword>
<evidence type="ECO:0000313" key="9">
    <source>
        <dbReference type="Proteomes" id="UP000094652"/>
    </source>
</evidence>
<proteinExistence type="predicted"/>
<feature type="transmembrane region" description="Helical" evidence="6">
    <location>
        <begin position="369"/>
        <end position="388"/>
    </location>
</feature>
<dbReference type="EMBL" id="CP017253">
    <property type="protein sequence ID" value="AOR22645.2"/>
    <property type="molecule type" value="Genomic_DNA"/>
</dbReference>
<evidence type="ECO:0000256" key="6">
    <source>
        <dbReference type="SAM" id="Phobius"/>
    </source>
</evidence>
<reference evidence="9" key="1">
    <citation type="submission" date="2016-09" db="EMBL/GenBank/DDBJ databases">
        <title>Genomics of Clostridium taeniosporum, an organism which forms endospores with ribbon-like appendages.</title>
        <authorList>
            <person name="Walker J.R."/>
        </authorList>
    </citation>
    <scope>NUCLEOTIDE SEQUENCE [LARGE SCALE GENOMIC DNA]</scope>
    <source>
        <strain evidence="9">1/k</strain>
    </source>
</reference>
<evidence type="ECO:0000256" key="2">
    <source>
        <dbReference type="ARBA" id="ARBA00022448"/>
    </source>
</evidence>
<feature type="domain" description="Major facilitator superfamily (MFS) profile" evidence="7">
    <location>
        <begin position="1"/>
        <end position="392"/>
    </location>
</feature>
<protein>
    <submittedName>
        <fullName evidence="8">MFS transporter</fullName>
    </submittedName>
</protein>
<name>A0A1D7XH10_9CLOT</name>
<comment type="subcellular location">
    <subcellularLocation>
        <location evidence="1">Cell membrane</location>
        <topology evidence="1">Multi-pass membrane protein</topology>
    </subcellularLocation>
</comment>
<dbReference type="PANTHER" id="PTHR23530:SF1">
    <property type="entry name" value="PERMEASE, MAJOR FACILITATOR SUPERFAMILY-RELATED"/>
    <property type="match status" value="1"/>
</dbReference>
<evidence type="ECO:0000259" key="7">
    <source>
        <dbReference type="PROSITE" id="PS50850"/>
    </source>
</evidence>
<accession>A0A1D7XH10</accession>
<feature type="transmembrane region" description="Helical" evidence="6">
    <location>
        <begin position="276"/>
        <end position="296"/>
    </location>
</feature>